<dbReference type="Gene3D" id="3.40.50.150">
    <property type="entry name" value="Vaccinia Virus protein VP39"/>
    <property type="match status" value="1"/>
</dbReference>
<dbReference type="CDD" id="cd02440">
    <property type="entry name" value="AdoMet_MTases"/>
    <property type="match status" value="1"/>
</dbReference>
<protein>
    <recommendedName>
        <fullName evidence="3">Methyltransferase domain-containing protein</fullName>
    </recommendedName>
</protein>
<dbReference type="Pfam" id="PF13649">
    <property type="entry name" value="Methyltransf_25"/>
    <property type="match status" value="1"/>
</dbReference>
<reference evidence="4" key="1">
    <citation type="submission" date="2018-05" db="EMBL/GenBank/DDBJ databases">
        <authorList>
            <person name="Lanie J.A."/>
            <person name="Ng W.-L."/>
            <person name="Kazmierczak K.M."/>
            <person name="Andrzejewski T.M."/>
            <person name="Davidsen T.M."/>
            <person name="Wayne K.J."/>
            <person name="Tettelin H."/>
            <person name="Glass J.I."/>
            <person name="Rusch D."/>
            <person name="Podicherti R."/>
            <person name="Tsui H.-C.T."/>
            <person name="Winkler M.E."/>
        </authorList>
    </citation>
    <scope>NUCLEOTIDE SEQUENCE</scope>
</reference>
<dbReference type="InterPro" id="IPR029063">
    <property type="entry name" value="SAM-dependent_MTases_sf"/>
</dbReference>
<evidence type="ECO:0000256" key="2">
    <source>
        <dbReference type="ARBA" id="ARBA00022679"/>
    </source>
</evidence>
<dbReference type="PANTHER" id="PTHR43861">
    <property type="entry name" value="TRANS-ACONITATE 2-METHYLTRANSFERASE-RELATED"/>
    <property type="match status" value="1"/>
</dbReference>
<dbReference type="GO" id="GO:0008168">
    <property type="term" value="F:methyltransferase activity"/>
    <property type="evidence" value="ECO:0007669"/>
    <property type="project" value="UniProtKB-KW"/>
</dbReference>
<evidence type="ECO:0000256" key="1">
    <source>
        <dbReference type="ARBA" id="ARBA00022603"/>
    </source>
</evidence>
<evidence type="ECO:0000313" key="4">
    <source>
        <dbReference type="EMBL" id="SVA76399.1"/>
    </source>
</evidence>
<dbReference type="AlphaFoldDB" id="A0A381YHA0"/>
<accession>A0A381YHA0</accession>
<name>A0A381YHA0_9ZZZZ</name>
<dbReference type="InterPro" id="IPR041698">
    <property type="entry name" value="Methyltransf_25"/>
</dbReference>
<proteinExistence type="predicted"/>
<dbReference type="GO" id="GO:0032259">
    <property type="term" value="P:methylation"/>
    <property type="evidence" value="ECO:0007669"/>
    <property type="project" value="UniProtKB-KW"/>
</dbReference>
<feature type="domain" description="Methyltransferase" evidence="3">
    <location>
        <begin position="59"/>
        <end position="148"/>
    </location>
</feature>
<evidence type="ECO:0000259" key="3">
    <source>
        <dbReference type="Pfam" id="PF13649"/>
    </source>
</evidence>
<keyword evidence="1" id="KW-0489">Methyltransferase</keyword>
<dbReference type="SUPFAM" id="SSF53335">
    <property type="entry name" value="S-adenosyl-L-methionine-dependent methyltransferases"/>
    <property type="match status" value="1"/>
</dbReference>
<dbReference type="PANTHER" id="PTHR43861:SF1">
    <property type="entry name" value="TRANS-ACONITATE 2-METHYLTRANSFERASE"/>
    <property type="match status" value="1"/>
</dbReference>
<gene>
    <name evidence="4" type="ORF">METZ01_LOCUS129253</name>
</gene>
<organism evidence="4">
    <name type="scientific">marine metagenome</name>
    <dbReference type="NCBI Taxonomy" id="408172"/>
    <lineage>
        <taxon>unclassified sequences</taxon>
        <taxon>metagenomes</taxon>
        <taxon>ecological metagenomes</taxon>
    </lineage>
</organism>
<sequence>MNKPLHNLTAEELAKTSAQTIGHYQMSAQNFQDGTRNHDVSQNIDALLRHIEGDAPHDILDLGCGPGRDLIAFEELGHRPTGVDGCAEFVNMARQQAGCEVWCQNFLELRLPEHAFDGIFANASLFHVPTQELERVLRNLYSALRPGGVLFSSNPRGPNIERYDGSRYSAFLDLETWRAFVLAAGFTELEHYYRPKNQPREQQPWLATVWRALS</sequence>
<keyword evidence="2" id="KW-0808">Transferase</keyword>
<dbReference type="EMBL" id="UINC01018233">
    <property type="protein sequence ID" value="SVA76399.1"/>
    <property type="molecule type" value="Genomic_DNA"/>
</dbReference>